<organism evidence="5 6">
    <name type="scientific">Trichocladium antarcticum</name>
    <dbReference type="NCBI Taxonomy" id="1450529"/>
    <lineage>
        <taxon>Eukaryota</taxon>
        <taxon>Fungi</taxon>
        <taxon>Dikarya</taxon>
        <taxon>Ascomycota</taxon>
        <taxon>Pezizomycotina</taxon>
        <taxon>Sordariomycetes</taxon>
        <taxon>Sordariomycetidae</taxon>
        <taxon>Sordariales</taxon>
        <taxon>Chaetomiaceae</taxon>
        <taxon>Trichocladium</taxon>
    </lineage>
</organism>
<feature type="region of interest" description="Disordered" evidence="3">
    <location>
        <begin position="530"/>
        <end position="554"/>
    </location>
</feature>
<protein>
    <recommendedName>
        <fullName evidence="4">tRNA-splicing endonuclease subunit Sen54 N-terminal domain-containing protein</fullName>
    </recommendedName>
</protein>
<sequence length="554" mass="59879">MPLDDDDNPALPGPQPTNKTTTTNTTTTTTTPGPSTAAAAVPDDLTAEDLIEDEGAAAQDFRLFRKTPGVSAQTIRKGEKDFESHGTRAQADALEQSRAAMGEVLAYTRVHAGPQRNLARGWVFQGWWAGFGEGEEEVGAGDGGGAGAGRERKPYGFVRERVVVLEGGSVASMNLGRAVTGQAKDRPARGKDWLLPEEALYLVERGSLDLWWPLKGLEEIFPPETAAATATAGKEGGEGAKEEDGAAEADEYELGFPLSLQAAYALLIGNDGERGKVSLQKFQVYSNLKRCGYNVLRAPPAPKQPPATPSTPITTTLWQWFANLLTSNPHHQPYGPLVQPGLHRSYASIYRQMALLPLHQPSATPSSPPPKDPFAIHYHVWKAAQKWTKLRHPPPDFQLAVVDAQESAVPTLEEATALLDATPLAPGRAEWAGHPGRMYARLKHGHRHVLVAVSFAEVYEYSWLRSKDTVKLVGAANLQLQLLGSSCVTLDTLHHTDAVDGMFQMAQAESIWDVEKTGVCSHNARRNTTIGKASGQSEVDNVGEGEPILRSPHN</sequence>
<dbReference type="PANTHER" id="PTHR21027">
    <property type="entry name" value="TRNA-SPLICING ENDONUCLEASE SUBUNIT SEN54"/>
    <property type="match status" value="1"/>
</dbReference>
<feature type="compositionally biased region" description="Basic and acidic residues" evidence="3">
    <location>
        <begin position="235"/>
        <end position="244"/>
    </location>
</feature>
<reference evidence="5" key="1">
    <citation type="journal article" date="2023" name="Mol. Phylogenet. Evol.">
        <title>Genome-scale phylogeny and comparative genomics of the fungal order Sordariales.</title>
        <authorList>
            <person name="Hensen N."/>
            <person name="Bonometti L."/>
            <person name="Westerberg I."/>
            <person name="Brannstrom I.O."/>
            <person name="Guillou S."/>
            <person name="Cros-Aarteil S."/>
            <person name="Calhoun S."/>
            <person name="Haridas S."/>
            <person name="Kuo A."/>
            <person name="Mondo S."/>
            <person name="Pangilinan J."/>
            <person name="Riley R."/>
            <person name="LaButti K."/>
            <person name="Andreopoulos B."/>
            <person name="Lipzen A."/>
            <person name="Chen C."/>
            <person name="Yan M."/>
            <person name="Daum C."/>
            <person name="Ng V."/>
            <person name="Clum A."/>
            <person name="Steindorff A."/>
            <person name="Ohm R.A."/>
            <person name="Martin F."/>
            <person name="Silar P."/>
            <person name="Natvig D.O."/>
            <person name="Lalanne C."/>
            <person name="Gautier V."/>
            <person name="Ament-Velasquez S.L."/>
            <person name="Kruys A."/>
            <person name="Hutchinson M.I."/>
            <person name="Powell A.J."/>
            <person name="Barry K."/>
            <person name="Miller A.N."/>
            <person name="Grigoriev I.V."/>
            <person name="Debuchy R."/>
            <person name="Gladieux P."/>
            <person name="Hiltunen Thoren M."/>
            <person name="Johannesson H."/>
        </authorList>
    </citation>
    <scope>NUCLEOTIDE SEQUENCE</scope>
    <source>
        <strain evidence="5">CBS 123565</strain>
    </source>
</reference>
<dbReference type="GO" id="GO:0000379">
    <property type="term" value="P:tRNA-type intron splice site recognition and cleavage"/>
    <property type="evidence" value="ECO:0007669"/>
    <property type="project" value="TreeGrafter"/>
</dbReference>
<keyword evidence="6" id="KW-1185">Reference proteome</keyword>
<dbReference type="Pfam" id="PF12928">
    <property type="entry name" value="tRNA_int_end_N2"/>
    <property type="match status" value="1"/>
</dbReference>
<dbReference type="Proteomes" id="UP001304895">
    <property type="component" value="Unassembled WGS sequence"/>
</dbReference>
<evidence type="ECO:0000256" key="2">
    <source>
        <dbReference type="ARBA" id="ARBA00022694"/>
    </source>
</evidence>
<evidence type="ECO:0000313" key="5">
    <source>
        <dbReference type="EMBL" id="KAK4132947.1"/>
    </source>
</evidence>
<feature type="region of interest" description="Disordered" evidence="3">
    <location>
        <begin position="228"/>
        <end position="248"/>
    </location>
</feature>
<name>A0AAN6UH67_9PEZI</name>
<dbReference type="EMBL" id="MU853414">
    <property type="protein sequence ID" value="KAK4132947.1"/>
    <property type="molecule type" value="Genomic_DNA"/>
</dbReference>
<dbReference type="InterPro" id="IPR024337">
    <property type="entry name" value="tRNA_splic_suSen54"/>
</dbReference>
<reference evidence="5" key="2">
    <citation type="submission" date="2023-05" db="EMBL/GenBank/DDBJ databases">
        <authorList>
            <consortium name="Lawrence Berkeley National Laboratory"/>
            <person name="Steindorff A."/>
            <person name="Hensen N."/>
            <person name="Bonometti L."/>
            <person name="Westerberg I."/>
            <person name="Brannstrom I.O."/>
            <person name="Guillou S."/>
            <person name="Cros-Aarteil S."/>
            <person name="Calhoun S."/>
            <person name="Haridas S."/>
            <person name="Kuo A."/>
            <person name="Mondo S."/>
            <person name="Pangilinan J."/>
            <person name="Riley R."/>
            <person name="Labutti K."/>
            <person name="Andreopoulos B."/>
            <person name="Lipzen A."/>
            <person name="Chen C."/>
            <person name="Yanf M."/>
            <person name="Daum C."/>
            <person name="Ng V."/>
            <person name="Clum A."/>
            <person name="Ohm R."/>
            <person name="Martin F."/>
            <person name="Silar P."/>
            <person name="Natvig D."/>
            <person name="Lalanne C."/>
            <person name="Gautier V."/>
            <person name="Ament-Velasquez S.L."/>
            <person name="Kruys A."/>
            <person name="Hutchinson M.I."/>
            <person name="Powell A.J."/>
            <person name="Barry K."/>
            <person name="Miller A.N."/>
            <person name="Grigoriev I.V."/>
            <person name="Debuchy R."/>
            <person name="Gladieux P."/>
            <person name="Thoren M.H."/>
            <person name="Johannesson H."/>
        </authorList>
    </citation>
    <scope>NUCLEOTIDE SEQUENCE</scope>
    <source>
        <strain evidence="5">CBS 123565</strain>
    </source>
</reference>
<dbReference type="GO" id="GO:0000214">
    <property type="term" value="C:tRNA-intron endonuclease complex"/>
    <property type="evidence" value="ECO:0007669"/>
    <property type="project" value="TreeGrafter"/>
</dbReference>
<feature type="compositionally biased region" description="Low complexity" evidence="3">
    <location>
        <begin position="17"/>
        <end position="31"/>
    </location>
</feature>
<dbReference type="PANTHER" id="PTHR21027:SF1">
    <property type="entry name" value="TRNA-SPLICING ENDONUCLEASE SUBUNIT SEN54"/>
    <property type="match status" value="1"/>
</dbReference>
<evidence type="ECO:0000256" key="1">
    <source>
        <dbReference type="ARBA" id="ARBA00005736"/>
    </source>
</evidence>
<comment type="similarity">
    <text evidence="1">Belongs to the SEN54 family.</text>
</comment>
<keyword evidence="2" id="KW-0819">tRNA processing</keyword>
<evidence type="ECO:0000259" key="4">
    <source>
        <dbReference type="Pfam" id="PF12928"/>
    </source>
</evidence>
<evidence type="ECO:0000256" key="3">
    <source>
        <dbReference type="SAM" id="MobiDB-lite"/>
    </source>
</evidence>
<feature type="compositionally biased region" description="Polar residues" evidence="3">
    <location>
        <begin position="530"/>
        <end position="539"/>
    </location>
</feature>
<feature type="compositionally biased region" description="Basic and acidic residues" evidence="3">
    <location>
        <begin position="76"/>
        <end position="86"/>
    </location>
</feature>
<feature type="region of interest" description="Disordered" evidence="3">
    <location>
        <begin position="68"/>
        <end position="87"/>
    </location>
</feature>
<proteinExistence type="inferred from homology"/>
<gene>
    <name evidence="5" type="ORF">BT67DRAFT_457007</name>
</gene>
<feature type="domain" description="tRNA-splicing endonuclease subunit Sen54 N-terminal" evidence="4">
    <location>
        <begin position="104"/>
        <end position="212"/>
    </location>
</feature>
<comment type="caution">
    <text evidence="5">The sequence shown here is derived from an EMBL/GenBank/DDBJ whole genome shotgun (WGS) entry which is preliminary data.</text>
</comment>
<evidence type="ECO:0000313" key="6">
    <source>
        <dbReference type="Proteomes" id="UP001304895"/>
    </source>
</evidence>
<feature type="region of interest" description="Disordered" evidence="3">
    <location>
        <begin position="1"/>
        <end position="40"/>
    </location>
</feature>
<dbReference type="InterPro" id="IPR024336">
    <property type="entry name" value="tRNA_splic_suSen54_N"/>
</dbReference>
<accession>A0AAN6UH67</accession>
<dbReference type="AlphaFoldDB" id="A0AAN6UH67"/>